<feature type="site" description="Lowers pKa of active site Tyr" evidence="3">
    <location>
        <position position="80"/>
    </location>
</feature>
<organism evidence="5 6">
    <name type="scientific">Mangrovibacter plantisponsor</name>
    <dbReference type="NCBI Taxonomy" id="451513"/>
    <lineage>
        <taxon>Bacteria</taxon>
        <taxon>Pseudomonadati</taxon>
        <taxon>Pseudomonadota</taxon>
        <taxon>Gammaproteobacteria</taxon>
        <taxon>Enterobacterales</taxon>
        <taxon>Enterobacteriaceae</taxon>
        <taxon>Mangrovibacter</taxon>
    </lineage>
</organism>
<feature type="domain" description="NADP-dependent oxidoreductase" evidence="4">
    <location>
        <begin position="17"/>
        <end position="270"/>
    </location>
</feature>
<dbReference type="OrthoDB" id="9772407at2"/>
<keyword evidence="6" id="KW-1185">Reference proteome</keyword>
<feature type="binding site" evidence="2">
    <location>
        <position position="113"/>
    </location>
    <ligand>
        <name>substrate</name>
    </ligand>
</feature>
<protein>
    <submittedName>
        <fullName evidence="5">Diketogulonate reductase-like aldo/keto reductase</fullName>
    </submittedName>
</protein>
<dbReference type="GO" id="GO:0016491">
    <property type="term" value="F:oxidoreductase activity"/>
    <property type="evidence" value="ECO:0007669"/>
    <property type="project" value="InterPro"/>
</dbReference>
<dbReference type="AlphaFoldDB" id="A0A317PZZ3"/>
<dbReference type="InterPro" id="IPR036812">
    <property type="entry name" value="NAD(P)_OxRdtase_dom_sf"/>
</dbReference>
<dbReference type="PANTHER" id="PTHR43638:SF3">
    <property type="entry name" value="ALDEHYDE REDUCTASE"/>
    <property type="match status" value="1"/>
</dbReference>
<evidence type="ECO:0000256" key="1">
    <source>
        <dbReference type="PIRSR" id="PIRSR000097-1"/>
    </source>
</evidence>
<accession>A0A317PZZ3</accession>
<feature type="active site" description="Proton donor" evidence="1">
    <location>
        <position position="55"/>
    </location>
</feature>
<dbReference type="InterPro" id="IPR020471">
    <property type="entry name" value="AKR"/>
</dbReference>
<name>A0A317PZZ3_9ENTR</name>
<evidence type="ECO:0000313" key="6">
    <source>
        <dbReference type="Proteomes" id="UP000246744"/>
    </source>
</evidence>
<evidence type="ECO:0000313" key="5">
    <source>
        <dbReference type="EMBL" id="PWW05855.1"/>
    </source>
</evidence>
<dbReference type="SUPFAM" id="SSF51430">
    <property type="entry name" value="NAD(P)-linked oxidoreductase"/>
    <property type="match status" value="1"/>
</dbReference>
<comment type="caution">
    <text evidence="5">The sequence shown here is derived from an EMBL/GenBank/DDBJ whole genome shotgun (WGS) entry which is preliminary data.</text>
</comment>
<dbReference type="Proteomes" id="UP000246744">
    <property type="component" value="Unassembled WGS sequence"/>
</dbReference>
<dbReference type="Pfam" id="PF00248">
    <property type="entry name" value="Aldo_ket_red"/>
    <property type="match status" value="1"/>
</dbReference>
<evidence type="ECO:0000259" key="4">
    <source>
        <dbReference type="Pfam" id="PF00248"/>
    </source>
</evidence>
<proteinExistence type="predicted"/>
<sequence length="284" mass="31214">MVKRMVVLPDNTALPAIGQGTWYMGEHSSDMTQEVRALQAGIDAGLTLIDTAEMYADGGAERVVGKAISGRRDQVFLVSKVYPWNAGGQKAIEACEGSLKRLGTDHLDLWLLHWRGNIPLEETVRVMESLVKQGKIRRWGVSNLDASDMQELWDIQGGQACMVNQVLYHLASRGIEYDLLPWCNTHHIPVMAYSPLAQAGRLRRGLMQHSGIQAMAAELGVTVAQLLLAWVIRQPGVIAIPKASSVEHVQQNADAANIVLTQAHCELLDAFFAPPVHKLPLDMV</sequence>
<dbReference type="PANTHER" id="PTHR43638">
    <property type="entry name" value="OXIDOREDUCTASE, ALDO/KETO REDUCTASE FAMILY PROTEIN"/>
    <property type="match status" value="1"/>
</dbReference>
<reference evidence="5 6" key="1">
    <citation type="submission" date="2018-05" db="EMBL/GenBank/DDBJ databases">
        <title>Genomic Encyclopedia of Type Strains, Phase IV (KMG-IV): sequencing the most valuable type-strain genomes for metagenomic binning, comparative biology and taxonomic classification.</title>
        <authorList>
            <person name="Goeker M."/>
        </authorList>
    </citation>
    <scope>NUCLEOTIDE SEQUENCE [LARGE SCALE GENOMIC DNA]</scope>
    <source>
        <strain evidence="5 6">DSM 19579</strain>
    </source>
</reference>
<dbReference type="EMBL" id="QGTS01000012">
    <property type="protein sequence ID" value="PWW05855.1"/>
    <property type="molecule type" value="Genomic_DNA"/>
</dbReference>
<evidence type="ECO:0000256" key="2">
    <source>
        <dbReference type="PIRSR" id="PIRSR000097-2"/>
    </source>
</evidence>
<dbReference type="PRINTS" id="PR00069">
    <property type="entry name" value="ALDKETRDTASE"/>
</dbReference>
<dbReference type="RefSeq" id="WP_110027288.1">
    <property type="nucleotide sequence ID" value="NZ_QGTS01000012.1"/>
</dbReference>
<evidence type="ECO:0000256" key="3">
    <source>
        <dbReference type="PIRSR" id="PIRSR000097-3"/>
    </source>
</evidence>
<dbReference type="CDD" id="cd19138">
    <property type="entry name" value="AKR_YeaE"/>
    <property type="match status" value="1"/>
</dbReference>
<dbReference type="Gene3D" id="3.20.20.100">
    <property type="entry name" value="NADP-dependent oxidoreductase domain"/>
    <property type="match status" value="1"/>
</dbReference>
<gene>
    <name evidence="5" type="ORF">DES37_112119</name>
</gene>
<dbReference type="InterPro" id="IPR023210">
    <property type="entry name" value="NADP_OxRdtase_dom"/>
</dbReference>
<dbReference type="PIRSF" id="PIRSF000097">
    <property type="entry name" value="AKR"/>
    <property type="match status" value="1"/>
</dbReference>